<dbReference type="EMBL" id="CASHSV030000034">
    <property type="protein sequence ID" value="CAJ2644075.1"/>
    <property type="molecule type" value="Genomic_DNA"/>
</dbReference>
<keyword evidence="2" id="KW-1185">Reference proteome</keyword>
<sequence>MENKIQNSVLLELSATDDIEAFKREVEEKGCDVNEAGFWYCRKLGSKKMCYEKRTPLMVASLFGSKRVVKYIIQSNMVDVSMPIGCENVTALHCAVSGGSESTLEIVKLLVDAGADIDCLDEIIKQKFSVLNSKESLESEKKEYPVDISLPDINSGAFGTDEFRMYSFKVKTCSRGYSHDWTVCPFVHPGENARRRDPRKYPYSCVPCPEFRKGTCQKKDACEYSHGVFESLLHPSQYRTRLCKDELKCSRKVCFFAHKPEELRPLYASTGSAMPSQESLPVSNVSTPVMSPLVAGSSPKSGNLWQNKTNQSPPSLQLPRSHQLKHTSSAKDLYQEMALLGIERATSQQQQQQLIEEILSMQPSTPTQFQSMSRLQLNQNRNINVQASHPFNNIVSSSVRKSSPPGFDSPAAVAAAMMNSRSSAFATRSQSFMDRGAARHHFGASKPNGRMNSEQWDGVNKFQQSVSFGSRNNGVAASPLAQQPEYVEPDISWVHSLVKDVSSESSEMFGTEKQHYDLYKQTLSPWAAAEQIVA</sequence>
<dbReference type="Proteomes" id="UP001177021">
    <property type="component" value="Unassembled WGS sequence"/>
</dbReference>
<comment type="caution">
    <text evidence="1">The sequence shown here is derived from an EMBL/GenBank/DDBJ whole genome shotgun (WGS) entry which is preliminary data.</text>
</comment>
<protein>
    <submittedName>
        <fullName evidence="1">Uncharacterized protein</fullName>
    </submittedName>
</protein>
<organism evidence="1 2">
    <name type="scientific">Trifolium pratense</name>
    <name type="common">Red clover</name>
    <dbReference type="NCBI Taxonomy" id="57577"/>
    <lineage>
        <taxon>Eukaryota</taxon>
        <taxon>Viridiplantae</taxon>
        <taxon>Streptophyta</taxon>
        <taxon>Embryophyta</taxon>
        <taxon>Tracheophyta</taxon>
        <taxon>Spermatophyta</taxon>
        <taxon>Magnoliopsida</taxon>
        <taxon>eudicotyledons</taxon>
        <taxon>Gunneridae</taxon>
        <taxon>Pentapetalae</taxon>
        <taxon>rosids</taxon>
        <taxon>fabids</taxon>
        <taxon>Fabales</taxon>
        <taxon>Fabaceae</taxon>
        <taxon>Papilionoideae</taxon>
        <taxon>50 kb inversion clade</taxon>
        <taxon>NPAAA clade</taxon>
        <taxon>Hologalegina</taxon>
        <taxon>IRL clade</taxon>
        <taxon>Trifolieae</taxon>
        <taxon>Trifolium</taxon>
    </lineage>
</organism>
<name>A0ACB0JIK7_TRIPR</name>
<gene>
    <name evidence="1" type="ORF">MILVUS5_LOCUS13186</name>
</gene>
<evidence type="ECO:0000313" key="2">
    <source>
        <dbReference type="Proteomes" id="UP001177021"/>
    </source>
</evidence>
<reference evidence="1" key="1">
    <citation type="submission" date="2023-10" db="EMBL/GenBank/DDBJ databases">
        <authorList>
            <person name="Rodriguez Cubillos JULIANA M."/>
            <person name="De Vega J."/>
        </authorList>
    </citation>
    <scope>NUCLEOTIDE SEQUENCE</scope>
</reference>
<evidence type="ECO:0000313" key="1">
    <source>
        <dbReference type="EMBL" id="CAJ2644075.1"/>
    </source>
</evidence>
<proteinExistence type="predicted"/>
<accession>A0ACB0JIK7</accession>